<dbReference type="EMBL" id="FNUZ01000001">
    <property type="protein sequence ID" value="SEF42812.1"/>
    <property type="molecule type" value="Genomic_DNA"/>
</dbReference>
<dbReference type="RefSeq" id="WP_103908448.1">
    <property type="nucleotide sequence ID" value="NZ_FNUZ01000001.1"/>
</dbReference>
<protein>
    <recommendedName>
        <fullName evidence="4">DUF3047 domain-containing protein</fullName>
    </recommendedName>
</protein>
<feature type="signal peptide" evidence="1">
    <location>
        <begin position="1"/>
        <end position="22"/>
    </location>
</feature>
<reference evidence="2 3" key="1">
    <citation type="submission" date="2016-10" db="EMBL/GenBank/DDBJ databases">
        <authorList>
            <person name="de Groot N.N."/>
        </authorList>
    </citation>
    <scope>NUCLEOTIDE SEQUENCE [LARGE SCALE GENOMIC DNA]</scope>
    <source>
        <strain evidence="2 3">DSM 26915</strain>
    </source>
</reference>
<evidence type="ECO:0000256" key="1">
    <source>
        <dbReference type="SAM" id="SignalP"/>
    </source>
</evidence>
<name>A0A1H5RWU7_9RHOB</name>
<keyword evidence="3" id="KW-1185">Reference proteome</keyword>
<dbReference type="Pfam" id="PF11249">
    <property type="entry name" value="DUF3047"/>
    <property type="match status" value="1"/>
</dbReference>
<evidence type="ECO:0008006" key="4">
    <source>
        <dbReference type="Google" id="ProtNLM"/>
    </source>
</evidence>
<proteinExistence type="predicted"/>
<dbReference type="Proteomes" id="UP000236752">
    <property type="component" value="Unassembled WGS sequence"/>
</dbReference>
<keyword evidence="1" id="KW-0732">Signal</keyword>
<feature type="chain" id="PRO_5009283502" description="DUF3047 domain-containing protein" evidence="1">
    <location>
        <begin position="23"/>
        <end position="216"/>
    </location>
</feature>
<accession>A0A1H5RWU7</accession>
<dbReference type="AlphaFoldDB" id="A0A1H5RWU7"/>
<gene>
    <name evidence="2" type="ORF">SAMN04488045_0016</name>
</gene>
<evidence type="ECO:0000313" key="3">
    <source>
        <dbReference type="Proteomes" id="UP000236752"/>
    </source>
</evidence>
<organism evidence="2 3">
    <name type="scientific">Thalassococcus halodurans</name>
    <dbReference type="NCBI Taxonomy" id="373675"/>
    <lineage>
        <taxon>Bacteria</taxon>
        <taxon>Pseudomonadati</taxon>
        <taxon>Pseudomonadota</taxon>
        <taxon>Alphaproteobacteria</taxon>
        <taxon>Rhodobacterales</taxon>
        <taxon>Roseobacteraceae</taxon>
        <taxon>Thalassococcus</taxon>
    </lineage>
</organism>
<sequence length="216" mass="23110">MFRVPFLPALLAISLLPIMSSAAPVSFDGSWKHQRFSLFSSNSYGFNGSSVSVKSDGAVSLAYRALDQQLWSATNARWAWQVNAGVPPTDLARKGGDDRNLAIYFVFLPKARAEQLKGAKVTKLLREETARVLVYVWGGDARRGQVLASPYLGARGKTVVLRGAGTGAFSEDVDLARDFGRAFGGAPEALVGLAISGDSDDTDSQIQAAISNLQIN</sequence>
<dbReference type="InterPro" id="IPR021409">
    <property type="entry name" value="DUF3047"/>
</dbReference>
<evidence type="ECO:0000313" key="2">
    <source>
        <dbReference type="EMBL" id="SEF42812.1"/>
    </source>
</evidence>
<dbReference type="OrthoDB" id="8443660at2"/>